<dbReference type="EMBL" id="SPQB01000008">
    <property type="protein sequence ID" value="TFU33457.1"/>
    <property type="molecule type" value="Genomic_DNA"/>
</dbReference>
<name>A0A4Y9FY25_9MICO</name>
<keyword evidence="9" id="KW-1185">Reference proteome</keyword>
<evidence type="ECO:0000313" key="9">
    <source>
        <dbReference type="Proteomes" id="UP000298358"/>
    </source>
</evidence>
<dbReference type="Pfam" id="PF03009">
    <property type="entry name" value="GDPD"/>
    <property type="match status" value="1"/>
</dbReference>
<dbReference type="Gene3D" id="3.20.20.190">
    <property type="entry name" value="Phosphatidylinositol (PI) phosphodiesterase"/>
    <property type="match status" value="1"/>
</dbReference>
<evidence type="ECO:0000256" key="3">
    <source>
        <dbReference type="ARBA" id="ARBA00022729"/>
    </source>
</evidence>
<proteinExistence type="inferred from homology"/>
<evidence type="ECO:0000259" key="7">
    <source>
        <dbReference type="PROSITE" id="PS51704"/>
    </source>
</evidence>
<dbReference type="SUPFAM" id="SSF51695">
    <property type="entry name" value="PLC-like phosphodiesterases"/>
    <property type="match status" value="1"/>
</dbReference>
<evidence type="ECO:0000256" key="2">
    <source>
        <dbReference type="ARBA" id="ARBA00012247"/>
    </source>
</evidence>
<dbReference type="InterPro" id="IPR017946">
    <property type="entry name" value="PLC-like_Pdiesterase_TIM-brl"/>
</dbReference>
<comment type="similarity">
    <text evidence="1">Belongs to the glycerophosphoryl diester phosphodiesterase family.</text>
</comment>
<dbReference type="PANTHER" id="PTHR43620:SF7">
    <property type="entry name" value="GLYCEROPHOSPHODIESTER PHOSPHODIESTERASE GDPD5-RELATED"/>
    <property type="match status" value="1"/>
</dbReference>
<accession>A0A4Y9FY25</accession>
<organism evidence="8 9">
    <name type="scientific">Microbacterium paludicola</name>
    <dbReference type="NCBI Taxonomy" id="300019"/>
    <lineage>
        <taxon>Bacteria</taxon>
        <taxon>Bacillati</taxon>
        <taxon>Actinomycetota</taxon>
        <taxon>Actinomycetes</taxon>
        <taxon>Micrococcales</taxon>
        <taxon>Microbacteriaceae</taxon>
        <taxon>Microbacterium</taxon>
    </lineage>
</organism>
<keyword evidence="3" id="KW-0732">Signal</keyword>
<gene>
    <name evidence="8" type="ORF">E4U02_05255</name>
</gene>
<dbReference type="PROSITE" id="PS51704">
    <property type="entry name" value="GP_PDE"/>
    <property type="match status" value="1"/>
</dbReference>
<dbReference type="GO" id="GO:0006071">
    <property type="term" value="P:glycerol metabolic process"/>
    <property type="evidence" value="ECO:0007669"/>
    <property type="project" value="UniProtKB-KW"/>
</dbReference>
<dbReference type="Proteomes" id="UP000298358">
    <property type="component" value="Unassembled WGS sequence"/>
</dbReference>
<comment type="catalytic activity">
    <reaction evidence="6">
        <text>a sn-glycero-3-phosphodiester + H2O = an alcohol + sn-glycerol 3-phosphate + H(+)</text>
        <dbReference type="Rhea" id="RHEA:12969"/>
        <dbReference type="ChEBI" id="CHEBI:15377"/>
        <dbReference type="ChEBI" id="CHEBI:15378"/>
        <dbReference type="ChEBI" id="CHEBI:30879"/>
        <dbReference type="ChEBI" id="CHEBI:57597"/>
        <dbReference type="ChEBI" id="CHEBI:83408"/>
        <dbReference type="EC" id="3.1.4.46"/>
    </reaction>
</comment>
<dbReference type="InterPro" id="IPR030395">
    <property type="entry name" value="GP_PDE_dom"/>
</dbReference>
<dbReference type="GO" id="GO:0042597">
    <property type="term" value="C:periplasmic space"/>
    <property type="evidence" value="ECO:0007669"/>
    <property type="project" value="TreeGrafter"/>
</dbReference>
<dbReference type="Pfam" id="PF13449">
    <property type="entry name" value="Phytase-like"/>
    <property type="match status" value="1"/>
</dbReference>
<evidence type="ECO:0000256" key="4">
    <source>
        <dbReference type="ARBA" id="ARBA00022798"/>
    </source>
</evidence>
<dbReference type="PANTHER" id="PTHR43620">
    <property type="entry name" value="GLYCEROPHOSPHORYL DIESTER PHOSPHODIESTERASE"/>
    <property type="match status" value="1"/>
</dbReference>
<evidence type="ECO:0000313" key="8">
    <source>
        <dbReference type="EMBL" id="TFU33457.1"/>
    </source>
</evidence>
<sequence length="776" mass="83313">MVARAWVAAASVGRVTTFPSQRRRHPSPAALIALSAATSLVAALVPSAASAAVTASGHSGGPKPVHTHVPTLDARATLSADFLAEGPASGAQMTPANGRTGPFDGQVIPGFSAMLDNGDGTFWAQPDNGFGSKGNSADFLLRNYLVQPDWQTVEGGSGEIEVLSHISYNDRNDVLDFPIVNEDTDERLLTGADFDIESVVRAKDGTFWVGEEFGPFLLHFDEDGTLLEKPYPLTGAQSPQNPYLGGAQPTVAASRGFEAMAGSRDGRFLYPVLEGAYLADTDQRRRVINEFDTRKGAYTGRTWSYQTDLAANVIGDAFTTRDGDLLLIERDDFEGDQSVIKRVYEVSLGKRTDAEGFLEKSLVLDALRIDNPHGIDAGEGYGLGETYSLPVQSFETVLQLRDGRLLIGNDNNFPGNDARNTGTPDDTEFAIVDLQRTKTTADALTVVAHRGASGYRPEHTLAAYETAITQCAEYIEPDVVSTKDGVLVARHENEIGGTTDVAAHPEFADRRTTKMIDGVQVTGWFTEDFTLAELRTLRAEERLPQVRPQSAAFDGLYGIPTLDEVMDLARHSQTCDGRPVGVYPETKHPTYFDGIGLSLEEPLVAELGRNGLDRRDAPVILQSFETGNLRDLNEMTDVPLGQLVNSSGAPYDLVAAGDDRTYADLVTAEGLAEIAGYADGLGAEKSVIIPRNADGTLAEPSDVVDDAHRAGLIVHAWTFRVENQFLAADFRSSTDPNAPGDLAGEIRAFLETGIDGFFSDNPDIGAATAAEPIAAQ</sequence>
<evidence type="ECO:0000256" key="6">
    <source>
        <dbReference type="ARBA" id="ARBA00047512"/>
    </source>
</evidence>
<keyword evidence="5" id="KW-0378">Hydrolase</keyword>
<dbReference type="GO" id="GO:0008889">
    <property type="term" value="F:glycerophosphodiester phosphodiesterase activity"/>
    <property type="evidence" value="ECO:0007669"/>
    <property type="project" value="UniProtKB-EC"/>
</dbReference>
<evidence type="ECO:0000256" key="5">
    <source>
        <dbReference type="ARBA" id="ARBA00022801"/>
    </source>
</evidence>
<dbReference type="CDD" id="cd08602">
    <property type="entry name" value="GDPD_ScGlpQ1_like"/>
    <property type="match status" value="1"/>
</dbReference>
<dbReference type="InterPro" id="IPR027372">
    <property type="entry name" value="Phytase-like_dom"/>
</dbReference>
<protein>
    <recommendedName>
        <fullName evidence="2">glycerophosphodiester phosphodiesterase</fullName>
        <ecNumber evidence="2">3.1.4.46</ecNumber>
    </recommendedName>
</protein>
<dbReference type="OrthoDB" id="9758957at2"/>
<dbReference type="GO" id="GO:0006629">
    <property type="term" value="P:lipid metabolic process"/>
    <property type="evidence" value="ECO:0007669"/>
    <property type="project" value="InterPro"/>
</dbReference>
<comment type="caution">
    <text evidence="8">The sequence shown here is derived from an EMBL/GenBank/DDBJ whole genome shotgun (WGS) entry which is preliminary data.</text>
</comment>
<keyword evidence="4" id="KW-0319">Glycerol metabolism</keyword>
<reference evidence="8 9" key="1">
    <citation type="submission" date="2019-03" db="EMBL/GenBank/DDBJ databases">
        <title>Diversity of the mouse oral microbiome.</title>
        <authorList>
            <person name="Joseph S."/>
            <person name="Aduse-Opoku J."/>
            <person name="Curtis M."/>
            <person name="Wade W."/>
            <person name="Hashim A."/>
        </authorList>
    </citation>
    <scope>NUCLEOTIDE SEQUENCE [LARGE SCALE GENOMIC DNA]</scope>
    <source>
        <strain evidence="8 9">P1012</strain>
    </source>
</reference>
<feature type="domain" description="GP-PDE" evidence="7">
    <location>
        <begin position="444"/>
        <end position="769"/>
    </location>
</feature>
<dbReference type="AlphaFoldDB" id="A0A4Y9FY25"/>
<dbReference type="EC" id="3.1.4.46" evidence="2"/>
<evidence type="ECO:0000256" key="1">
    <source>
        <dbReference type="ARBA" id="ARBA00007277"/>
    </source>
</evidence>